<feature type="compositionally biased region" description="Acidic residues" evidence="1">
    <location>
        <begin position="112"/>
        <end position="140"/>
    </location>
</feature>
<feature type="region of interest" description="Disordered" evidence="1">
    <location>
        <begin position="1"/>
        <end position="22"/>
    </location>
</feature>
<keyword evidence="4" id="KW-1185">Reference proteome</keyword>
<protein>
    <recommendedName>
        <fullName evidence="2">Galectin domain-containing protein</fullName>
    </recommendedName>
</protein>
<dbReference type="InterPro" id="IPR001079">
    <property type="entry name" value="Galectin_CRD"/>
</dbReference>
<feature type="region of interest" description="Disordered" evidence="1">
    <location>
        <begin position="63"/>
        <end position="324"/>
    </location>
</feature>
<dbReference type="SMART" id="SM00276">
    <property type="entry name" value="GLECT"/>
    <property type="match status" value="1"/>
</dbReference>
<dbReference type="Proteomes" id="UP001516023">
    <property type="component" value="Unassembled WGS sequence"/>
</dbReference>
<dbReference type="CDD" id="cd00590">
    <property type="entry name" value="RRM_SF"/>
    <property type="match status" value="1"/>
</dbReference>
<dbReference type="InterPro" id="IPR044156">
    <property type="entry name" value="Galectin-like"/>
</dbReference>
<feature type="compositionally biased region" description="Acidic residues" evidence="1">
    <location>
        <begin position="212"/>
        <end position="236"/>
    </location>
</feature>
<evidence type="ECO:0000313" key="3">
    <source>
        <dbReference type="EMBL" id="KAL3792452.1"/>
    </source>
</evidence>
<feature type="compositionally biased region" description="Basic and acidic residues" evidence="1">
    <location>
        <begin position="63"/>
        <end position="93"/>
    </location>
</feature>
<gene>
    <name evidence="3" type="ORF">HJC23_001570</name>
</gene>
<name>A0ABD3PXB9_9STRA</name>
<feature type="compositionally biased region" description="Low complexity" evidence="1">
    <location>
        <begin position="94"/>
        <end position="105"/>
    </location>
</feature>
<dbReference type="Pfam" id="PF00337">
    <property type="entry name" value="Gal-bind_lectin"/>
    <property type="match status" value="1"/>
</dbReference>
<sequence>MSSRAIGPPPPPNTNTTNERQQQLITLPSGASYPKYLEPLTPQEQSLLETYATIKSYEREAARLKAEEAKRRLEEADERYRAKVREREGRGDAVGESAVVVAAAVRSRRDNNDDDEDEQDEDERQPRENDDDASSDEDESERIKRLQRERELEKLRRDVAAAREAKDQKEAERLLAKRKEEALRKELLGEPTMQPMQPPLAVTETKKRTRDDNDEPHDSDEEPDHDDDDDDDDDEPGFFHDNAPTISTTGPSIKKKRIHEPSWDESKPTPSLIANLGGNTTPPHDFSKKLGMSSASLDGTILFPKHSPSSSSEPWQPPPQPRDFLDGCLELPLPDFDPSSLAESYTTGNNTLAIKFHVPDESARFSLNLAVAAQHDNYNNVLFHFNPRHFQRGGQLVLNDRREGMWGNDINVPLSTLPLMFGKVSCTLVIQIREEGFDVFVEGKHCARLEHRTDLNRADVWSGGGSGNSNKRKGSLVLQFPSSDDYGNPENWRVFRVWWGRKAGMAGDLNGVAGVQSYSAVHPKKLFISALSKLRSDPEVDLRRAELERAFRKYGGPSGAVSVIVPKDSTFAFVECHSEHLADLAVREMGDRYRVNKARRTKHEALMEERAAKEALEKGKVKESTEWD</sequence>
<feature type="domain" description="Galectin" evidence="2">
    <location>
        <begin position="338"/>
        <end position="483"/>
    </location>
</feature>
<proteinExistence type="predicted"/>
<dbReference type="PANTHER" id="PTHR11346">
    <property type="entry name" value="GALECTIN"/>
    <property type="match status" value="1"/>
</dbReference>
<dbReference type="EMBL" id="JABMIG020000102">
    <property type="protein sequence ID" value="KAL3792452.1"/>
    <property type="molecule type" value="Genomic_DNA"/>
</dbReference>
<dbReference type="SMART" id="SM00908">
    <property type="entry name" value="Gal-bind_lectin"/>
    <property type="match status" value="1"/>
</dbReference>
<dbReference type="InterPro" id="IPR012677">
    <property type="entry name" value="Nucleotide-bd_a/b_plait_sf"/>
</dbReference>
<evidence type="ECO:0000256" key="1">
    <source>
        <dbReference type="SAM" id="MobiDB-lite"/>
    </source>
</evidence>
<evidence type="ECO:0000313" key="4">
    <source>
        <dbReference type="Proteomes" id="UP001516023"/>
    </source>
</evidence>
<dbReference type="AlphaFoldDB" id="A0ABD3PXB9"/>
<comment type="caution">
    <text evidence="3">The sequence shown here is derived from an EMBL/GenBank/DDBJ whole genome shotgun (WGS) entry which is preliminary data.</text>
</comment>
<accession>A0ABD3PXB9</accession>
<dbReference type="SUPFAM" id="SSF49899">
    <property type="entry name" value="Concanavalin A-like lectins/glucanases"/>
    <property type="match status" value="1"/>
</dbReference>
<dbReference type="Gene3D" id="2.60.120.200">
    <property type="match status" value="1"/>
</dbReference>
<organism evidence="3 4">
    <name type="scientific">Cyclotella cryptica</name>
    <dbReference type="NCBI Taxonomy" id="29204"/>
    <lineage>
        <taxon>Eukaryota</taxon>
        <taxon>Sar</taxon>
        <taxon>Stramenopiles</taxon>
        <taxon>Ochrophyta</taxon>
        <taxon>Bacillariophyta</taxon>
        <taxon>Coscinodiscophyceae</taxon>
        <taxon>Thalassiosirophycidae</taxon>
        <taxon>Stephanodiscales</taxon>
        <taxon>Stephanodiscaceae</taxon>
        <taxon>Cyclotella</taxon>
    </lineage>
</organism>
<dbReference type="SUPFAM" id="SSF54928">
    <property type="entry name" value="RNA-binding domain, RBD"/>
    <property type="match status" value="1"/>
</dbReference>
<reference evidence="3 4" key="1">
    <citation type="journal article" date="2020" name="G3 (Bethesda)">
        <title>Improved Reference Genome for Cyclotella cryptica CCMP332, a Model for Cell Wall Morphogenesis, Salinity Adaptation, and Lipid Production in Diatoms (Bacillariophyta).</title>
        <authorList>
            <person name="Roberts W.R."/>
            <person name="Downey K.M."/>
            <person name="Ruck E.C."/>
            <person name="Traller J.C."/>
            <person name="Alverson A.J."/>
        </authorList>
    </citation>
    <scope>NUCLEOTIDE SEQUENCE [LARGE SCALE GENOMIC DNA]</scope>
    <source>
        <strain evidence="3 4">CCMP332</strain>
    </source>
</reference>
<dbReference type="PROSITE" id="PS51304">
    <property type="entry name" value="GALECTIN"/>
    <property type="match status" value="1"/>
</dbReference>
<dbReference type="PANTHER" id="PTHR11346:SF147">
    <property type="entry name" value="GALECTIN"/>
    <property type="match status" value="1"/>
</dbReference>
<dbReference type="InterPro" id="IPR035979">
    <property type="entry name" value="RBD_domain_sf"/>
</dbReference>
<evidence type="ECO:0000259" key="2">
    <source>
        <dbReference type="PROSITE" id="PS51304"/>
    </source>
</evidence>
<dbReference type="InterPro" id="IPR013320">
    <property type="entry name" value="ConA-like_dom_sf"/>
</dbReference>
<dbReference type="Gene3D" id="3.30.70.330">
    <property type="match status" value="1"/>
</dbReference>
<feature type="compositionally biased region" description="Basic and acidic residues" evidence="1">
    <location>
        <begin position="141"/>
        <end position="188"/>
    </location>
</feature>